<dbReference type="InterPro" id="IPR045500">
    <property type="entry name" value="DUF6491"/>
</dbReference>
<reference evidence="2 3" key="1">
    <citation type="submission" date="2019-12" db="EMBL/GenBank/DDBJ databases">
        <title>Genomic-based taxomic classification of the family Erythrobacteraceae.</title>
        <authorList>
            <person name="Xu L."/>
        </authorList>
    </citation>
    <scope>NUCLEOTIDE SEQUENCE [LARGE SCALE GENOMIC DNA]</scope>
    <source>
        <strain evidence="2 3">DSM 18604</strain>
    </source>
</reference>
<proteinExistence type="predicted"/>
<feature type="chain" id="PRO_5032948620" description="Lipoprotein" evidence="1">
    <location>
        <begin position="23"/>
        <end position="126"/>
    </location>
</feature>
<dbReference type="OrthoDB" id="7391925at2"/>
<evidence type="ECO:0008006" key="4">
    <source>
        <dbReference type="Google" id="ProtNLM"/>
    </source>
</evidence>
<keyword evidence="1" id="KW-0732">Signal</keyword>
<dbReference type="EMBL" id="WTYQ01000003">
    <property type="protein sequence ID" value="MXP26107.1"/>
    <property type="molecule type" value="Genomic_DNA"/>
</dbReference>
<evidence type="ECO:0000256" key="1">
    <source>
        <dbReference type="SAM" id="SignalP"/>
    </source>
</evidence>
<evidence type="ECO:0000313" key="2">
    <source>
        <dbReference type="EMBL" id="MXP26107.1"/>
    </source>
</evidence>
<name>A0A845A9B5_9SPHN</name>
<keyword evidence="3" id="KW-1185">Reference proteome</keyword>
<protein>
    <recommendedName>
        <fullName evidence="4">Lipoprotein</fullName>
    </recommendedName>
</protein>
<dbReference type="Pfam" id="PF20101">
    <property type="entry name" value="DUF6491"/>
    <property type="match status" value="1"/>
</dbReference>
<dbReference type="PROSITE" id="PS51257">
    <property type="entry name" value="PROKAR_LIPOPROTEIN"/>
    <property type="match status" value="1"/>
</dbReference>
<sequence>MLKTPLFLGATALLALTGCQNAVESEPNIKAPPATVVGEAVSCIDSSRIDRSTVYDDYTIDFTMRGGKTYRNTLSNRCPGLGFNRAFTYSTNINSLCNTDTITVLQNGNNLGVTCGLSDFVPVKLK</sequence>
<comment type="caution">
    <text evidence="2">The sequence shown here is derived from an EMBL/GenBank/DDBJ whole genome shotgun (WGS) entry which is preliminary data.</text>
</comment>
<gene>
    <name evidence="2" type="ORF">GRI39_08670</name>
</gene>
<evidence type="ECO:0000313" key="3">
    <source>
        <dbReference type="Proteomes" id="UP000460561"/>
    </source>
</evidence>
<dbReference type="Proteomes" id="UP000460561">
    <property type="component" value="Unassembled WGS sequence"/>
</dbReference>
<dbReference type="AlphaFoldDB" id="A0A845A9B5"/>
<feature type="signal peptide" evidence="1">
    <location>
        <begin position="1"/>
        <end position="22"/>
    </location>
</feature>
<organism evidence="2 3">
    <name type="scientific">Altericroceibacterium indicum</name>
    <dbReference type="NCBI Taxonomy" id="374177"/>
    <lineage>
        <taxon>Bacteria</taxon>
        <taxon>Pseudomonadati</taxon>
        <taxon>Pseudomonadota</taxon>
        <taxon>Alphaproteobacteria</taxon>
        <taxon>Sphingomonadales</taxon>
        <taxon>Erythrobacteraceae</taxon>
        <taxon>Altericroceibacterium</taxon>
    </lineage>
</organism>
<accession>A0A845A9B5</accession>